<sequence>MDTLKFSIHIDAPRARVWESLWSDAGYRYWTAAFMEGSYAETDWQEGGPIRFLSPGGNGMYSTIETLTPNERMVFLHHGEVKGGIAQPPAPWAGARERYSLHDEGGGTRVQAELDANEELAGYFNSTFPKAMERLRDYAEGAVVAG</sequence>
<dbReference type="EMBL" id="SJZI01000003">
    <property type="protein sequence ID" value="TCJ18740.1"/>
    <property type="molecule type" value="Genomic_DNA"/>
</dbReference>
<protein>
    <submittedName>
        <fullName evidence="3">SRPBCC domain-containing protein</fullName>
    </submittedName>
</protein>
<dbReference type="CDD" id="cd07814">
    <property type="entry name" value="SRPBCC_CalC_Aha1-like"/>
    <property type="match status" value="1"/>
</dbReference>
<dbReference type="InterPro" id="IPR023393">
    <property type="entry name" value="START-like_dom_sf"/>
</dbReference>
<keyword evidence="4" id="KW-1185">Reference proteome</keyword>
<dbReference type="AlphaFoldDB" id="A0A4R1BMK3"/>
<reference evidence="3 4" key="1">
    <citation type="submission" date="2019-03" db="EMBL/GenBank/DDBJ databases">
        <authorList>
            <person name="Kim M.K.M."/>
        </authorList>
    </citation>
    <scope>NUCLEOTIDE SEQUENCE [LARGE SCALE GENOMIC DNA]</scope>
    <source>
        <strain evidence="3 4">17J68-12</strain>
    </source>
</reference>
<gene>
    <name evidence="3" type="ORF">EPD60_02990</name>
</gene>
<dbReference type="RefSeq" id="WP_131446701.1">
    <property type="nucleotide sequence ID" value="NZ_SJZI01000003.1"/>
</dbReference>
<proteinExistence type="inferred from homology"/>
<dbReference type="SUPFAM" id="SSF55961">
    <property type="entry name" value="Bet v1-like"/>
    <property type="match status" value="1"/>
</dbReference>
<dbReference type="Pfam" id="PF08327">
    <property type="entry name" value="AHSA1"/>
    <property type="match status" value="1"/>
</dbReference>
<dbReference type="Proteomes" id="UP000295334">
    <property type="component" value="Unassembled WGS sequence"/>
</dbReference>
<dbReference type="Gene3D" id="3.30.530.20">
    <property type="match status" value="1"/>
</dbReference>
<dbReference type="InterPro" id="IPR013538">
    <property type="entry name" value="ASHA1/2-like_C"/>
</dbReference>
<evidence type="ECO:0000313" key="4">
    <source>
        <dbReference type="Proteomes" id="UP000295334"/>
    </source>
</evidence>
<accession>A0A4R1BMK3</accession>
<evidence type="ECO:0000256" key="1">
    <source>
        <dbReference type="ARBA" id="ARBA00006817"/>
    </source>
</evidence>
<feature type="domain" description="Activator of Hsp90 ATPase homologue 1/2-like C-terminal" evidence="2">
    <location>
        <begin position="11"/>
        <end position="138"/>
    </location>
</feature>
<comment type="caution">
    <text evidence="3">The sequence shown here is derived from an EMBL/GenBank/DDBJ whole genome shotgun (WGS) entry which is preliminary data.</text>
</comment>
<evidence type="ECO:0000313" key="3">
    <source>
        <dbReference type="EMBL" id="TCJ18740.1"/>
    </source>
</evidence>
<name>A0A4R1BMK3_9BACT</name>
<evidence type="ECO:0000259" key="2">
    <source>
        <dbReference type="Pfam" id="PF08327"/>
    </source>
</evidence>
<dbReference type="OrthoDB" id="2355173at2"/>
<organism evidence="3 4">
    <name type="scientific">Flaviaesturariibacter flavus</name>
    <dbReference type="NCBI Taxonomy" id="2502780"/>
    <lineage>
        <taxon>Bacteria</taxon>
        <taxon>Pseudomonadati</taxon>
        <taxon>Bacteroidota</taxon>
        <taxon>Chitinophagia</taxon>
        <taxon>Chitinophagales</taxon>
        <taxon>Chitinophagaceae</taxon>
        <taxon>Flaviaestuariibacter</taxon>
    </lineage>
</organism>
<comment type="similarity">
    <text evidence="1">Belongs to the AHA1 family.</text>
</comment>